<keyword evidence="5" id="KW-0472">Membrane</keyword>
<sequence>MNRIILQLLAVGFCFAVGQALQCYKCTLGFGDVCITTKTTCKNGEHCFSGNGEAVGFVDIKKKGCLVLAKCNLTENTNLPDSISSSNTTVYKMTKTCCSTDLCNAAPGLPGASGVSLALATVTALFMANILV</sequence>
<gene>
    <name evidence="13" type="primary">spaca4l</name>
</gene>
<dbReference type="SMART" id="SM00134">
    <property type="entry name" value="LU"/>
    <property type="match status" value="1"/>
</dbReference>
<evidence type="ECO:0000256" key="6">
    <source>
        <dbReference type="ARBA" id="ARBA00023157"/>
    </source>
</evidence>
<evidence type="ECO:0000256" key="9">
    <source>
        <dbReference type="ARBA" id="ARBA00029446"/>
    </source>
</evidence>
<dbReference type="FunCoup" id="A0A6P8TPV7">
    <property type="interactions" value="232"/>
</dbReference>
<keyword evidence="6" id="KW-1015">Disulfide bond</keyword>
<evidence type="ECO:0000256" key="8">
    <source>
        <dbReference type="ARBA" id="ARBA00023288"/>
    </source>
</evidence>
<dbReference type="GO" id="GO:0005886">
    <property type="term" value="C:plasma membrane"/>
    <property type="evidence" value="ECO:0007669"/>
    <property type="project" value="UniProtKB-SubCell"/>
</dbReference>
<evidence type="ECO:0000256" key="10">
    <source>
        <dbReference type="SAM" id="SignalP"/>
    </source>
</evidence>
<dbReference type="Proteomes" id="UP000515161">
    <property type="component" value="Unplaced"/>
</dbReference>
<dbReference type="OrthoDB" id="5962859at2759"/>
<dbReference type="Gene3D" id="2.10.60.10">
    <property type="entry name" value="CD59"/>
    <property type="match status" value="1"/>
</dbReference>
<dbReference type="AlphaFoldDB" id="A0A6P8TPV7"/>
<protein>
    <submittedName>
        <fullName evidence="13">Prostate stem cell antigen</fullName>
    </submittedName>
</protein>
<dbReference type="PANTHER" id="PTHR47613:SF1">
    <property type="entry name" value="SPERM ACROSOME MEMBRANE-ASSOCIATED PROTEIN 4"/>
    <property type="match status" value="1"/>
</dbReference>
<evidence type="ECO:0000256" key="5">
    <source>
        <dbReference type="ARBA" id="ARBA00023136"/>
    </source>
</evidence>
<dbReference type="InterPro" id="IPR046354">
    <property type="entry name" value="SPACA4/Bouncer"/>
</dbReference>
<organism evidence="12 13">
    <name type="scientific">Gymnodraco acuticeps</name>
    <name type="common">Antarctic dragonfish</name>
    <dbReference type="NCBI Taxonomy" id="8218"/>
    <lineage>
        <taxon>Eukaryota</taxon>
        <taxon>Metazoa</taxon>
        <taxon>Chordata</taxon>
        <taxon>Craniata</taxon>
        <taxon>Vertebrata</taxon>
        <taxon>Euteleostomi</taxon>
        <taxon>Actinopterygii</taxon>
        <taxon>Neopterygii</taxon>
        <taxon>Teleostei</taxon>
        <taxon>Neoteleostei</taxon>
        <taxon>Acanthomorphata</taxon>
        <taxon>Eupercaria</taxon>
        <taxon>Perciformes</taxon>
        <taxon>Notothenioidei</taxon>
        <taxon>Bathydraconidae</taxon>
        <taxon>Gymnodraco</taxon>
    </lineage>
</organism>
<dbReference type="RefSeq" id="XP_034066269.1">
    <property type="nucleotide sequence ID" value="XM_034210378.1"/>
</dbReference>
<dbReference type="GeneID" id="117542608"/>
<feature type="chain" id="PRO_5028334353" evidence="10">
    <location>
        <begin position="21"/>
        <end position="132"/>
    </location>
</feature>
<name>A0A6P8TPV7_GYMAC</name>
<keyword evidence="3" id="KW-0336">GPI-anchor</keyword>
<keyword evidence="8" id="KW-0449">Lipoprotein</keyword>
<feature type="signal peptide" evidence="10">
    <location>
        <begin position="1"/>
        <end position="20"/>
    </location>
</feature>
<evidence type="ECO:0000256" key="7">
    <source>
        <dbReference type="ARBA" id="ARBA00023180"/>
    </source>
</evidence>
<accession>A0A6P8TPV7</accession>
<dbReference type="Pfam" id="PF00021">
    <property type="entry name" value="UPAR_LY6"/>
    <property type="match status" value="1"/>
</dbReference>
<keyword evidence="4 10" id="KW-0732">Signal</keyword>
<evidence type="ECO:0000313" key="12">
    <source>
        <dbReference type="Proteomes" id="UP000515161"/>
    </source>
</evidence>
<dbReference type="PANTHER" id="PTHR47613">
    <property type="entry name" value="SPERM ACROSOME MEMBRANE-ASSOCIATED PROTEIN 4"/>
    <property type="match status" value="1"/>
</dbReference>
<keyword evidence="12" id="KW-1185">Reference proteome</keyword>
<comment type="similarity">
    <text evidence="9">Belongs to the SPACA4/bouncer family.</text>
</comment>
<dbReference type="InterPro" id="IPR016054">
    <property type="entry name" value="LY6_UPA_recep-like"/>
</dbReference>
<dbReference type="SUPFAM" id="SSF57302">
    <property type="entry name" value="Snake toxin-like"/>
    <property type="match status" value="1"/>
</dbReference>
<keyword evidence="2" id="KW-1003">Cell membrane</keyword>
<dbReference type="InParanoid" id="A0A6P8TPV7"/>
<dbReference type="KEGG" id="gacu:117542608"/>
<evidence type="ECO:0000256" key="2">
    <source>
        <dbReference type="ARBA" id="ARBA00022475"/>
    </source>
</evidence>
<keyword evidence="7" id="KW-0325">Glycoprotein</keyword>
<dbReference type="InterPro" id="IPR045860">
    <property type="entry name" value="Snake_toxin-like_sf"/>
</dbReference>
<dbReference type="GO" id="GO:0035036">
    <property type="term" value="P:sperm-egg recognition"/>
    <property type="evidence" value="ECO:0007669"/>
    <property type="project" value="TreeGrafter"/>
</dbReference>
<evidence type="ECO:0000256" key="1">
    <source>
        <dbReference type="ARBA" id="ARBA00004609"/>
    </source>
</evidence>
<evidence type="ECO:0000256" key="3">
    <source>
        <dbReference type="ARBA" id="ARBA00022622"/>
    </source>
</evidence>
<comment type="subcellular location">
    <subcellularLocation>
        <location evidence="1">Cell membrane</location>
        <topology evidence="1">Lipid-anchor</topology>
        <topology evidence="1">GPI-anchor</topology>
    </subcellularLocation>
</comment>
<feature type="domain" description="UPAR/Ly6" evidence="11">
    <location>
        <begin position="21"/>
        <end position="118"/>
    </location>
</feature>
<evidence type="ECO:0000313" key="13">
    <source>
        <dbReference type="RefSeq" id="XP_034066269.1"/>
    </source>
</evidence>
<proteinExistence type="inferred from homology"/>
<dbReference type="GO" id="GO:0098552">
    <property type="term" value="C:side of membrane"/>
    <property type="evidence" value="ECO:0007669"/>
    <property type="project" value="UniProtKB-KW"/>
</dbReference>
<dbReference type="CTD" id="100334363"/>
<evidence type="ECO:0000259" key="11">
    <source>
        <dbReference type="SMART" id="SM00134"/>
    </source>
</evidence>
<reference evidence="13" key="1">
    <citation type="submission" date="2025-08" db="UniProtKB">
        <authorList>
            <consortium name="RefSeq"/>
        </authorList>
    </citation>
    <scope>IDENTIFICATION</scope>
</reference>
<evidence type="ECO:0000256" key="4">
    <source>
        <dbReference type="ARBA" id="ARBA00022729"/>
    </source>
</evidence>